<accession>A0ABS0EF44</accession>
<dbReference type="PROSITE" id="PS51192">
    <property type="entry name" value="HELICASE_ATP_BIND_1"/>
    <property type="match status" value="1"/>
</dbReference>
<dbReference type="InterPro" id="IPR050742">
    <property type="entry name" value="Helicase_Restrict-Modif_Enz"/>
</dbReference>
<organism evidence="3 4">
    <name type="scientific">Winogradskyella marina</name>
    <dbReference type="NCBI Taxonomy" id="2785530"/>
    <lineage>
        <taxon>Bacteria</taxon>
        <taxon>Pseudomonadati</taxon>
        <taxon>Bacteroidota</taxon>
        <taxon>Flavobacteriia</taxon>
        <taxon>Flavobacteriales</taxon>
        <taxon>Flavobacteriaceae</taxon>
        <taxon>Winogradskyella</taxon>
    </lineage>
</organism>
<name>A0ABS0EF44_9FLAO</name>
<dbReference type="Pfam" id="PF04851">
    <property type="entry name" value="ResIII"/>
    <property type="match status" value="1"/>
</dbReference>
<keyword evidence="3" id="KW-0347">Helicase</keyword>
<dbReference type="Proteomes" id="UP000611215">
    <property type="component" value="Unassembled WGS sequence"/>
</dbReference>
<dbReference type="SUPFAM" id="SSF52540">
    <property type="entry name" value="P-loop containing nucleoside triphosphate hydrolases"/>
    <property type="match status" value="1"/>
</dbReference>
<protein>
    <submittedName>
        <fullName evidence="3">DEAD/DEAH box helicase family protein</fullName>
    </submittedName>
</protein>
<keyword evidence="4" id="KW-1185">Reference proteome</keyword>
<dbReference type="InterPro" id="IPR014001">
    <property type="entry name" value="Helicase_ATP-bd"/>
</dbReference>
<dbReference type="SMART" id="SM00487">
    <property type="entry name" value="DEXDc"/>
    <property type="match status" value="1"/>
</dbReference>
<feature type="domain" description="Helicase ATP-binding" evidence="1">
    <location>
        <begin position="287"/>
        <end position="460"/>
    </location>
</feature>
<dbReference type="SMART" id="SM00490">
    <property type="entry name" value="HELICc"/>
    <property type="match status" value="1"/>
</dbReference>
<dbReference type="Gene3D" id="3.40.50.300">
    <property type="entry name" value="P-loop containing nucleotide triphosphate hydrolases"/>
    <property type="match status" value="2"/>
</dbReference>
<dbReference type="InterPro" id="IPR006935">
    <property type="entry name" value="Helicase/UvrB_N"/>
</dbReference>
<dbReference type="GO" id="GO:0004386">
    <property type="term" value="F:helicase activity"/>
    <property type="evidence" value="ECO:0007669"/>
    <property type="project" value="UniProtKB-KW"/>
</dbReference>
<keyword evidence="3" id="KW-0378">Hydrolase</keyword>
<dbReference type="RefSeq" id="WP_195870350.1">
    <property type="nucleotide sequence ID" value="NZ_JADOET010000002.1"/>
</dbReference>
<dbReference type="PANTHER" id="PTHR47396">
    <property type="entry name" value="TYPE I RESTRICTION ENZYME ECOKI R PROTEIN"/>
    <property type="match status" value="1"/>
</dbReference>
<dbReference type="EMBL" id="JADOET010000002">
    <property type="protein sequence ID" value="MBF8149075.1"/>
    <property type="molecule type" value="Genomic_DNA"/>
</dbReference>
<comment type="caution">
    <text evidence="3">The sequence shown here is derived from an EMBL/GenBank/DDBJ whole genome shotgun (WGS) entry which is preliminary data.</text>
</comment>
<keyword evidence="3" id="KW-0067">ATP-binding</keyword>
<dbReference type="Pfam" id="PF00271">
    <property type="entry name" value="Helicase_C"/>
    <property type="match status" value="1"/>
</dbReference>
<gene>
    <name evidence="3" type="ORF">ITJ86_04160</name>
</gene>
<evidence type="ECO:0000259" key="2">
    <source>
        <dbReference type="PROSITE" id="PS51194"/>
    </source>
</evidence>
<evidence type="ECO:0000259" key="1">
    <source>
        <dbReference type="PROSITE" id="PS51192"/>
    </source>
</evidence>
<dbReference type="PANTHER" id="PTHR47396:SF1">
    <property type="entry name" value="ATP-DEPENDENT HELICASE IRC3-RELATED"/>
    <property type="match status" value="1"/>
</dbReference>
<sequence length="753" mass="87743">MPKYFKDLSYPKNFKYSSDSNNIPLEFYEETFPVSKNIDLLLGYFSSNAIKVLSKSLAEFLYSGGNMRIITNHVYSLADYENLILNPEVRNEDKMINIFKNLSEIEKNLSQEGLHFFDCLKYLLKAKRLQILPVKFNDVDLAHCKTMTLYDGIDYITTEGSINFTLSALLKNSESFQVEAPWNGEISKRRIKDARENFERIFSQNHPEYNYIDKEKIEVVINAIGRDKDISDLLDDSLDLKGNGYSEKVKGIIERKRIHFETIIEDIKNKPKFPFEEPRKYQVLAYENWLKNNRKGLFAMATGTGKTITSLNCIIEEYNSSGFYKFIVLVPTIALAKQWENETVNKFNFINTIVCSSKNNWLSDLKQYGKEIKLGIEEDICIIATYATFRGTKFQHLITNYFQDALKDFTLIADEAHTFGSPKLLEVLPHKIVNRIGLSATPERVYDPIGESALCDFFNAFGPDYTFSYNMKTAIDDKILCRYYYYPKFVDLEEYELEEYKVYTKKLYQYIDSKTGRYKDLPEVNNLLIRRKSIIHKAENKASCLLKIVDEIGSDKFKFGFIYVPEGNSYNYEKVDFNDSDFISERIIDSYATTLYKKYGFKLRKFLGETNDREDILGRFEKGDLDVLLAMKCLDEGVDVPRTQYAIFCSSTGNPRQYIQRRGRVLRTHDKKKHAFIYDMIVKPPIDHTITNEKQINAEKNILISELKRLINFAALSENKIETLELIEDVARHYGVDVYKLINEEIDKYEILK</sequence>
<proteinExistence type="predicted"/>
<dbReference type="PROSITE" id="PS51194">
    <property type="entry name" value="HELICASE_CTER"/>
    <property type="match status" value="1"/>
</dbReference>
<evidence type="ECO:0000313" key="3">
    <source>
        <dbReference type="EMBL" id="MBF8149075.1"/>
    </source>
</evidence>
<reference evidence="3 4" key="1">
    <citation type="submission" date="2020-11" db="EMBL/GenBank/DDBJ databases">
        <title>Winogradskyella marina sp. nov., isolated from marine sediment.</title>
        <authorList>
            <person name="Bo J."/>
            <person name="Wang S."/>
            <person name="Song X."/>
            <person name="Du Z."/>
        </authorList>
    </citation>
    <scope>NUCLEOTIDE SEQUENCE [LARGE SCALE GENOMIC DNA]</scope>
    <source>
        <strain evidence="3 4">F6397</strain>
    </source>
</reference>
<dbReference type="InterPro" id="IPR027417">
    <property type="entry name" value="P-loop_NTPase"/>
</dbReference>
<evidence type="ECO:0000313" key="4">
    <source>
        <dbReference type="Proteomes" id="UP000611215"/>
    </source>
</evidence>
<dbReference type="InterPro" id="IPR001650">
    <property type="entry name" value="Helicase_C-like"/>
</dbReference>
<feature type="domain" description="Helicase C-terminal" evidence="2">
    <location>
        <begin position="544"/>
        <end position="711"/>
    </location>
</feature>
<keyword evidence="3" id="KW-0547">Nucleotide-binding</keyword>